<proteinExistence type="predicted"/>
<sequence>MLLGSTAFYLIDRLPELHRFAVLRTSVLVLMRELNPGAVIYLVIPESCYVETVRKRFMVKTVEEYNIVNETMQKYMNEALKINLVFSPPQNLDTLVDKVLGKRLAVDIDIDYLEEFRTECYSPSPADPAKCKLGNLQQILIYSYSKVIPYNNFRI</sequence>
<gene>
    <name evidence="1" type="ORF">ENM66_00660</name>
</gene>
<dbReference type="AlphaFoldDB" id="A0A7J3Z5B0"/>
<accession>A0A7J3Z5B0</accession>
<name>A0A7J3Z5B0_9CREN</name>
<reference evidence="1" key="1">
    <citation type="journal article" date="2020" name="mSystems">
        <title>Genome- and Community-Level Interaction Insights into Carbon Utilization and Element Cycling Functions of Hydrothermarchaeota in Hydrothermal Sediment.</title>
        <authorList>
            <person name="Zhou Z."/>
            <person name="Liu Y."/>
            <person name="Xu W."/>
            <person name="Pan J."/>
            <person name="Luo Z.H."/>
            <person name="Li M."/>
        </authorList>
    </citation>
    <scope>NUCLEOTIDE SEQUENCE [LARGE SCALE GENOMIC DNA]</scope>
    <source>
        <strain evidence="1">SpSt-1105</strain>
    </source>
</reference>
<comment type="caution">
    <text evidence="1">The sequence shown here is derived from an EMBL/GenBank/DDBJ whole genome shotgun (WGS) entry which is preliminary data.</text>
</comment>
<organism evidence="1">
    <name type="scientific">Ignisphaera aggregans</name>
    <dbReference type="NCBI Taxonomy" id="334771"/>
    <lineage>
        <taxon>Archaea</taxon>
        <taxon>Thermoproteota</taxon>
        <taxon>Thermoprotei</taxon>
        <taxon>Desulfurococcales</taxon>
        <taxon>Desulfurococcaceae</taxon>
        <taxon>Ignisphaera</taxon>
    </lineage>
</organism>
<evidence type="ECO:0000313" key="1">
    <source>
        <dbReference type="EMBL" id="HHQ49852.1"/>
    </source>
</evidence>
<protein>
    <submittedName>
        <fullName evidence="1">Uncharacterized protein</fullName>
    </submittedName>
</protein>
<dbReference type="EMBL" id="DRYQ01000009">
    <property type="protein sequence ID" value="HHQ49852.1"/>
    <property type="molecule type" value="Genomic_DNA"/>
</dbReference>